<feature type="region of interest" description="Disordered" evidence="1">
    <location>
        <begin position="135"/>
        <end position="167"/>
    </location>
</feature>
<feature type="region of interest" description="Disordered" evidence="1">
    <location>
        <begin position="1"/>
        <end position="40"/>
    </location>
</feature>
<organism evidence="2 3">
    <name type="scientific">Microbotryum intermedium</name>
    <dbReference type="NCBI Taxonomy" id="269621"/>
    <lineage>
        <taxon>Eukaryota</taxon>
        <taxon>Fungi</taxon>
        <taxon>Dikarya</taxon>
        <taxon>Basidiomycota</taxon>
        <taxon>Pucciniomycotina</taxon>
        <taxon>Microbotryomycetes</taxon>
        <taxon>Microbotryales</taxon>
        <taxon>Microbotryaceae</taxon>
        <taxon>Microbotryum</taxon>
    </lineage>
</organism>
<dbReference type="EMBL" id="FMSP01000009">
    <property type="protein sequence ID" value="SCV72780.1"/>
    <property type="molecule type" value="Genomic_DNA"/>
</dbReference>
<feature type="compositionally biased region" description="Low complexity" evidence="1">
    <location>
        <begin position="266"/>
        <end position="300"/>
    </location>
</feature>
<feature type="compositionally biased region" description="Pro residues" evidence="1">
    <location>
        <begin position="139"/>
        <end position="155"/>
    </location>
</feature>
<keyword evidence="3" id="KW-1185">Reference proteome</keyword>
<protein>
    <submittedName>
        <fullName evidence="2">BQ2448_4317 protein</fullName>
    </submittedName>
</protein>
<sequence length="334" mass="33354">MDDGTQRRKNYPTRPGTPPPSLSLHRTPTGGARTGIPPHSNLSFLHKTISSSVRASAAAFSKSSYASGTTLYDVVVAPPARVAAAKEPNPPLVVVEGVDPKAENAPADETEGAVEVATAWPNAPPLELKAEGVEAAKAPKPPPPPGTAPAVPPAPNALRPKAEGAPPDAPNALVVVVVVVVVVVEFEVVPAGAPKALPGVDKAPPNPLDPNAGAAVVDPLPNTPELEPKALGAAVDPNPVDPNAPAVDVGADPKAPNAEVGALPLEPNADAGAPPAAPNAEGGVVVVAAAPGPGVPNGEADTAPEPNPVDPNAGVDPPVPKAEGRWSRSRRTKS</sequence>
<dbReference type="Proteomes" id="UP000198372">
    <property type="component" value="Unassembled WGS sequence"/>
</dbReference>
<feature type="region of interest" description="Disordered" evidence="1">
    <location>
        <begin position="194"/>
        <end position="334"/>
    </location>
</feature>
<accession>A0A238FG38</accession>
<gene>
    <name evidence="2" type="ORF">BQ2448_4317</name>
</gene>
<name>A0A238FG38_9BASI</name>
<dbReference type="AlphaFoldDB" id="A0A238FG38"/>
<evidence type="ECO:0000313" key="2">
    <source>
        <dbReference type="EMBL" id="SCV72780.1"/>
    </source>
</evidence>
<evidence type="ECO:0000256" key="1">
    <source>
        <dbReference type="SAM" id="MobiDB-lite"/>
    </source>
</evidence>
<evidence type="ECO:0000313" key="3">
    <source>
        <dbReference type="Proteomes" id="UP000198372"/>
    </source>
</evidence>
<proteinExistence type="predicted"/>
<reference evidence="3" key="1">
    <citation type="submission" date="2016-09" db="EMBL/GenBank/DDBJ databases">
        <authorList>
            <person name="Jeantristanb JTB J.-T."/>
            <person name="Ricardo R."/>
        </authorList>
    </citation>
    <scope>NUCLEOTIDE SEQUENCE [LARGE SCALE GENOMIC DNA]</scope>
</reference>